<comment type="pathway">
    <text evidence="1 14">Cofactor biosynthesis; FAD biosynthesis; FAD from FMN: step 1/1.</text>
</comment>
<evidence type="ECO:0000313" key="16">
    <source>
        <dbReference type="EMBL" id="WMV77452.1"/>
    </source>
</evidence>
<evidence type="ECO:0000256" key="2">
    <source>
        <dbReference type="ARBA" id="ARBA00005201"/>
    </source>
</evidence>
<gene>
    <name evidence="16" type="primary">ribF</name>
    <name evidence="16" type="ORF">HSX42_06740</name>
</gene>
<comment type="catalytic activity">
    <reaction evidence="13 14">
        <text>FMN + ATP + H(+) = FAD + diphosphate</text>
        <dbReference type="Rhea" id="RHEA:17237"/>
        <dbReference type="ChEBI" id="CHEBI:15378"/>
        <dbReference type="ChEBI" id="CHEBI:30616"/>
        <dbReference type="ChEBI" id="CHEBI:33019"/>
        <dbReference type="ChEBI" id="CHEBI:57692"/>
        <dbReference type="ChEBI" id="CHEBI:58210"/>
        <dbReference type="EC" id="2.7.7.2"/>
    </reaction>
</comment>
<dbReference type="Pfam" id="PF01687">
    <property type="entry name" value="Flavokinase"/>
    <property type="match status" value="1"/>
</dbReference>
<dbReference type="PIRSF" id="PIRSF004491">
    <property type="entry name" value="FAD_Synth"/>
    <property type="match status" value="1"/>
</dbReference>
<keyword evidence="3 14" id="KW-0285">Flavoprotein</keyword>
<evidence type="ECO:0000313" key="17">
    <source>
        <dbReference type="Proteomes" id="UP001297580"/>
    </source>
</evidence>
<dbReference type="EC" id="2.7.7.2" evidence="14"/>
<dbReference type="NCBIfam" id="TIGR00083">
    <property type="entry name" value="ribF"/>
    <property type="match status" value="1"/>
</dbReference>
<dbReference type="GO" id="GO:0003919">
    <property type="term" value="F:FMN adenylyltransferase activity"/>
    <property type="evidence" value="ECO:0007669"/>
    <property type="project" value="UniProtKB-EC"/>
</dbReference>
<dbReference type="PANTHER" id="PTHR22749:SF6">
    <property type="entry name" value="RIBOFLAVIN KINASE"/>
    <property type="match status" value="1"/>
</dbReference>
<dbReference type="InterPro" id="IPR023465">
    <property type="entry name" value="Riboflavin_kinase_dom_sf"/>
</dbReference>
<comment type="catalytic activity">
    <reaction evidence="12 14">
        <text>riboflavin + ATP = FMN + ADP + H(+)</text>
        <dbReference type="Rhea" id="RHEA:14357"/>
        <dbReference type="ChEBI" id="CHEBI:15378"/>
        <dbReference type="ChEBI" id="CHEBI:30616"/>
        <dbReference type="ChEBI" id="CHEBI:57986"/>
        <dbReference type="ChEBI" id="CHEBI:58210"/>
        <dbReference type="ChEBI" id="CHEBI:456216"/>
        <dbReference type="EC" id="2.7.1.26"/>
    </reaction>
</comment>
<dbReference type="Pfam" id="PF06574">
    <property type="entry name" value="FAD_syn"/>
    <property type="match status" value="1"/>
</dbReference>
<evidence type="ECO:0000256" key="6">
    <source>
        <dbReference type="ARBA" id="ARBA00022695"/>
    </source>
</evidence>
<dbReference type="RefSeq" id="WP_029760486.1">
    <property type="nucleotide sequence ID" value="NZ_CP017694.1"/>
</dbReference>
<organism evidence="16 17">
    <name type="scientific">Geobacillus thermodenitrificans</name>
    <dbReference type="NCBI Taxonomy" id="33940"/>
    <lineage>
        <taxon>Bacteria</taxon>
        <taxon>Bacillati</taxon>
        <taxon>Bacillota</taxon>
        <taxon>Bacilli</taxon>
        <taxon>Bacillales</taxon>
        <taxon>Anoxybacillaceae</taxon>
        <taxon>Geobacillus</taxon>
    </lineage>
</organism>
<dbReference type="InterPro" id="IPR015865">
    <property type="entry name" value="Riboflavin_kinase_bac/euk"/>
</dbReference>
<evidence type="ECO:0000256" key="10">
    <source>
        <dbReference type="ARBA" id="ARBA00022840"/>
    </source>
</evidence>
<dbReference type="NCBIfam" id="NF004161">
    <property type="entry name" value="PRK05627.1-4"/>
    <property type="match status" value="1"/>
</dbReference>
<dbReference type="SUPFAM" id="SSF82114">
    <property type="entry name" value="Riboflavin kinase-like"/>
    <property type="match status" value="1"/>
</dbReference>
<sequence>MDMETIFISHPHHFERQALPPTVMALGYFDGIHLGHQKVITTAVEIAKQRGYESAVMTFHPHPSVVLGKQPELRLITPLGKKEQLIAALGVNRLYIVEFTPAFAGLLPEQFVDQYLDEFHVKHIVAGFDFTYGRFGKGTMETMPLHARGRFEQTIIPKMTVDGEKVSSTRVRKLIEEGAVEQLPRLLGRFYDIEGTVVTGERRGRTIGFPTANIALNGDYLLPAIGVYAVKATIGGQVYEGVANIGYKPTFHETREGLPSIEVHLFEFARDIYGETVTIEWHRRLRGEQKFASVAELTAQIARDKEEAKKYFHSLGEKTCILPEKEVF</sequence>
<dbReference type="GO" id="GO:0008531">
    <property type="term" value="F:riboflavin kinase activity"/>
    <property type="evidence" value="ECO:0007669"/>
    <property type="project" value="UniProtKB-EC"/>
</dbReference>
<evidence type="ECO:0000256" key="1">
    <source>
        <dbReference type="ARBA" id="ARBA00004726"/>
    </source>
</evidence>
<dbReference type="CDD" id="cd02064">
    <property type="entry name" value="FAD_synthetase_N"/>
    <property type="match status" value="1"/>
</dbReference>
<name>A0ABY9QEY5_GEOTD</name>
<comment type="similarity">
    <text evidence="14">Belongs to the ribF family.</text>
</comment>
<keyword evidence="10 14" id="KW-0067">ATP-binding</keyword>
<dbReference type="Gene3D" id="3.40.50.620">
    <property type="entry name" value="HUPs"/>
    <property type="match status" value="1"/>
</dbReference>
<dbReference type="SMART" id="SM00904">
    <property type="entry name" value="Flavokinase"/>
    <property type="match status" value="1"/>
</dbReference>
<proteinExistence type="inferred from homology"/>
<dbReference type="NCBIfam" id="TIGR00125">
    <property type="entry name" value="cyt_tran_rel"/>
    <property type="match status" value="1"/>
</dbReference>
<dbReference type="EMBL" id="CP133461">
    <property type="protein sequence ID" value="WMV77452.1"/>
    <property type="molecule type" value="Genomic_DNA"/>
</dbReference>
<accession>A0ABY9QEY5</accession>
<feature type="domain" description="Riboflavin kinase" evidence="15">
    <location>
        <begin position="186"/>
        <end position="313"/>
    </location>
</feature>
<keyword evidence="11" id="KW-0511">Multifunctional enzyme</keyword>
<keyword evidence="4 14" id="KW-0288">FMN</keyword>
<keyword evidence="8 14" id="KW-0418">Kinase</keyword>
<dbReference type="InterPro" id="IPR004821">
    <property type="entry name" value="Cyt_trans-like"/>
</dbReference>
<dbReference type="NCBIfam" id="NF004162">
    <property type="entry name" value="PRK05627.1-5"/>
    <property type="match status" value="1"/>
</dbReference>
<evidence type="ECO:0000256" key="4">
    <source>
        <dbReference type="ARBA" id="ARBA00022643"/>
    </source>
</evidence>
<keyword evidence="7 14" id="KW-0547">Nucleotide-binding</keyword>
<evidence type="ECO:0000259" key="15">
    <source>
        <dbReference type="SMART" id="SM00904"/>
    </source>
</evidence>
<dbReference type="InterPro" id="IPR023468">
    <property type="entry name" value="Riboflavin_kinase"/>
</dbReference>
<keyword evidence="6 14" id="KW-0548">Nucleotidyltransferase</keyword>
<evidence type="ECO:0000256" key="7">
    <source>
        <dbReference type="ARBA" id="ARBA00022741"/>
    </source>
</evidence>
<evidence type="ECO:0000256" key="9">
    <source>
        <dbReference type="ARBA" id="ARBA00022827"/>
    </source>
</evidence>
<keyword evidence="17" id="KW-1185">Reference proteome</keyword>
<comment type="pathway">
    <text evidence="2 14">Cofactor biosynthesis; FMN biosynthesis; FMN from riboflavin (ATP route): step 1/1.</text>
</comment>
<evidence type="ECO:0000256" key="8">
    <source>
        <dbReference type="ARBA" id="ARBA00022777"/>
    </source>
</evidence>
<evidence type="ECO:0000256" key="5">
    <source>
        <dbReference type="ARBA" id="ARBA00022679"/>
    </source>
</evidence>
<evidence type="ECO:0000256" key="11">
    <source>
        <dbReference type="ARBA" id="ARBA00023268"/>
    </source>
</evidence>
<dbReference type="NCBIfam" id="NF004160">
    <property type="entry name" value="PRK05627.1-3"/>
    <property type="match status" value="1"/>
</dbReference>
<dbReference type="InterPro" id="IPR002606">
    <property type="entry name" value="Riboflavin_kinase_bac"/>
</dbReference>
<evidence type="ECO:0000256" key="12">
    <source>
        <dbReference type="ARBA" id="ARBA00047880"/>
    </source>
</evidence>
<evidence type="ECO:0000256" key="3">
    <source>
        <dbReference type="ARBA" id="ARBA00022630"/>
    </source>
</evidence>
<protein>
    <recommendedName>
        <fullName evidence="14">Riboflavin biosynthesis protein</fullName>
    </recommendedName>
    <domain>
        <recommendedName>
            <fullName evidence="14">Riboflavin kinase</fullName>
            <ecNumber evidence="14">2.7.1.26</ecNumber>
        </recommendedName>
        <alternativeName>
            <fullName evidence="14">Flavokinase</fullName>
        </alternativeName>
    </domain>
    <domain>
        <recommendedName>
            <fullName evidence="14">FMN adenylyltransferase</fullName>
            <ecNumber evidence="14">2.7.7.2</ecNumber>
        </recommendedName>
        <alternativeName>
            <fullName evidence="14">FAD pyrophosphorylase</fullName>
        </alternativeName>
        <alternativeName>
            <fullName evidence="14">FAD synthase</fullName>
        </alternativeName>
    </domain>
</protein>
<dbReference type="GeneID" id="87621287"/>
<reference evidence="16 17" key="1">
    <citation type="submission" date="2023-08" db="EMBL/GenBank/DDBJ databases">
        <title>Complete genome sequence of Geobacillus thermodenitrificans K1041, a genetically tractable strain representative of the genus Geobacillus.</title>
        <authorList>
            <person name="Kani S."/>
            <person name="Suzuki H."/>
        </authorList>
    </citation>
    <scope>NUCLEOTIDE SEQUENCE [LARGE SCALE GENOMIC DNA]</scope>
    <source>
        <strain evidence="16 17">K1041</strain>
    </source>
</reference>
<dbReference type="Gene3D" id="2.40.30.30">
    <property type="entry name" value="Riboflavin kinase-like"/>
    <property type="match status" value="1"/>
</dbReference>
<dbReference type="InterPro" id="IPR014729">
    <property type="entry name" value="Rossmann-like_a/b/a_fold"/>
</dbReference>
<evidence type="ECO:0000256" key="13">
    <source>
        <dbReference type="ARBA" id="ARBA00049494"/>
    </source>
</evidence>
<dbReference type="InterPro" id="IPR015864">
    <property type="entry name" value="FAD_synthase"/>
</dbReference>
<dbReference type="Proteomes" id="UP001297580">
    <property type="component" value="Chromosome"/>
</dbReference>
<dbReference type="EC" id="2.7.1.26" evidence="14"/>
<dbReference type="SUPFAM" id="SSF52374">
    <property type="entry name" value="Nucleotidylyl transferase"/>
    <property type="match status" value="1"/>
</dbReference>
<keyword evidence="5 14" id="KW-0808">Transferase</keyword>
<dbReference type="PANTHER" id="PTHR22749">
    <property type="entry name" value="RIBOFLAVIN KINASE/FMN ADENYLYLTRANSFERASE"/>
    <property type="match status" value="1"/>
</dbReference>
<evidence type="ECO:0000256" key="14">
    <source>
        <dbReference type="PIRNR" id="PIRNR004491"/>
    </source>
</evidence>
<keyword evidence="9 14" id="KW-0274">FAD</keyword>